<dbReference type="EMBL" id="CAJMWS010000015">
    <property type="protein sequence ID" value="CAE6337906.1"/>
    <property type="molecule type" value="Genomic_DNA"/>
</dbReference>
<evidence type="ECO:0000256" key="4">
    <source>
        <dbReference type="SAM" id="SignalP"/>
    </source>
</evidence>
<evidence type="ECO:0000256" key="2">
    <source>
        <dbReference type="SAM" id="MobiDB-lite"/>
    </source>
</evidence>
<gene>
    <name evidence="6" type="ORF">RDB_LOCUS1477</name>
</gene>
<dbReference type="PANTHER" id="PTHR28154:SF1">
    <property type="entry name" value="CELL WALL SYNTHESIS PROTEIN KNH1-RELATED"/>
    <property type="match status" value="1"/>
</dbReference>
<dbReference type="AlphaFoldDB" id="A0A8H2W6F2"/>
<dbReference type="PANTHER" id="PTHR28154">
    <property type="entry name" value="CELL WALL SYNTHESIS PROTEIN KNH1-RELATED"/>
    <property type="match status" value="1"/>
</dbReference>
<keyword evidence="3" id="KW-1133">Transmembrane helix</keyword>
<protein>
    <recommendedName>
        <fullName evidence="5">Yeast cell wall synthesis Kre9/Knh1-like N-terminal domain-containing protein</fullName>
    </recommendedName>
</protein>
<evidence type="ECO:0000313" key="6">
    <source>
        <dbReference type="EMBL" id="CAE6337906.1"/>
    </source>
</evidence>
<feature type="signal peptide" evidence="4">
    <location>
        <begin position="1"/>
        <end position="19"/>
    </location>
</feature>
<keyword evidence="3" id="KW-0812">Transmembrane</keyword>
<proteinExistence type="predicted"/>
<name>A0A8H2W6F2_9AGAM</name>
<dbReference type="GO" id="GO:0042546">
    <property type="term" value="P:cell wall biogenesis"/>
    <property type="evidence" value="ECO:0007669"/>
    <property type="project" value="InterPro"/>
</dbReference>
<evidence type="ECO:0000313" key="7">
    <source>
        <dbReference type="Proteomes" id="UP000663846"/>
    </source>
</evidence>
<sequence length="222" mass="22260">MRASIFVAIATALAPAVHAAVYITEPVASTVCEAGKPCTIKWQDDGKTPTLAEMGDVYVGVYTGSAKQQSMMQNLGATNAATAGTIQYVPDPSVGENSKAYFIKMTSVNLADPATPQYKATAFSAMFELKGMTGKFNETVQAQIAGTAASSTAVLAPAGTSTDGSTSATAKITTTRTSTSSTATGTAANANNAATNSNGAGSIAVGMGMFGATVLAAFAAVL</sequence>
<accession>A0A8H2W6F2</accession>
<dbReference type="InterPro" id="IPR018466">
    <property type="entry name" value="Kre9/Knh1-like_N"/>
</dbReference>
<feature type="domain" description="Yeast cell wall synthesis Kre9/Knh1-like N-terminal" evidence="5">
    <location>
        <begin position="26"/>
        <end position="118"/>
    </location>
</feature>
<keyword evidence="3" id="KW-0472">Membrane</keyword>
<dbReference type="InterPro" id="IPR045328">
    <property type="entry name" value="Kre9/Knh1"/>
</dbReference>
<evidence type="ECO:0000259" key="5">
    <source>
        <dbReference type="Pfam" id="PF10342"/>
    </source>
</evidence>
<reference evidence="6" key="1">
    <citation type="submission" date="2021-01" db="EMBL/GenBank/DDBJ databases">
        <authorList>
            <person name="Kaushik A."/>
        </authorList>
    </citation>
    <scope>NUCLEOTIDE SEQUENCE</scope>
    <source>
        <strain evidence="6">AG1-1C</strain>
    </source>
</reference>
<feature type="chain" id="PRO_5034232514" description="Yeast cell wall synthesis Kre9/Knh1-like N-terminal domain-containing protein" evidence="4">
    <location>
        <begin position="20"/>
        <end position="222"/>
    </location>
</feature>
<comment type="caution">
    <text evidence="6">The sequence shown here is derived from an EMBL/GenBank/DDBJ whole genome shotgun (WGS) entry which is preliminary data.</text>
</comment>
<dbReference type="GO" id="GO:0006078">
    <property type="term" value="P:(1-&gt;6)-beta-D-glucan biosynthetic process"/>
    <property type="evidence" value="ECO:0007669"/>
    <property type="project" value="InterPro"/>
</dbReference>
<evidence type="ECO:0000256" key="3">
    <source>
        <dbReference type="SAM" id="Phobius"/>
    </source>
</evidence>
<keyword evidence="1 4" id="KW-0732">Signal</keyword>
<dbReference type="Proteomes" id="UP000663846">
    <property type="component" value="Unassembled WGS sequence"/>
</dbReference>
<evidence type="ECO:0000256" key="1">
    <source>
        <dbReference type="ARBA" id="ARBA00022729"/>
    </source>
</evidence>
<feature type="transmembrane region" description="Helical" evidence="3">
    <location>
        <begin position="199"/>
        <end position="221"/>
    </location>
</feature>
<dbReference type="Pfam" id="PF10342">
    <property type="entry name" value="Kre9_KNH"/>
    <property type="match status" value="1"/>
</dbReference>
<organism evidence="6 7">
    <name type="scientific">Rhizoctonia solani</name>
    <dbReference type="NCBI Taxonomy" id="456999"/>
    <lineage>
        <taxon>Eukaryota</taxon>
        <taxon>Fungi</taxon>
        <taxon>Dikarya</taxon>
        <taxon>Basidiomycota</taxon>
        <taxon>Agaricomycotina</taxon>
        <taxon>Agaricomycetes</taxon>
        <taxon>Cantharellales</taxon>
        <taxon>Ceratobasidiaceae</taxon>
        <taxon>Rhizoctonia</taxon>
    </lineage>
</organism>
<feature type="region of interest" description="Disordered" evidence="2">
    <location>
        <begin position="165"/>
        <end position="192"/>
    </location>
</feature>